<accession>A0AAU8VF75</accession>
<name>A0AAU8VF75_NEILA</name>
<protein>
    <submittedName>
        <fullName evidence="1">Uncharacterized protein</fullName>
    </submittedName>
</protein>
<organism evidence="1 2">
    <name type="scientific">Neisseria lactamica</name>
    <dbReference type="NCBI Taxonomy" id="486"/>
    <lineage>
        <taxon>Bacteria</taxon>
        <taxon>Pseudomonadati</taxon>
        <taxon>Pseudomonadota</taxon>
        <taxon>Betaproteobacteria</taxon>
        <taxon>Neisseriales</taxon>
        <taxon>Neisseriaceae</taxon>
        <taxon>Neisseria</taxon>
    </lineage>
</organism>
<dbReference type="EMBL" id="CP019894">
    <property type="protein sequence ID" value="ARB04186.1"/>
    <property type="molecule type" value="Genomic_DNA"/>
</dbReference>
<sequence>MRIRRRAGWRHMGFQTAFLRNRRCGYIAGFAVILGTAAAGATITGSFCKGTSWKPPSISKTTNTSPCATS</sequence>
<dbReference type="AlphaFoldDB" id="A0AAU8VF75"/>
<evidence type="ECO:0000313" key="1">
    <source>
        <dbReference type="EMBL" id="ARB04186.1"/>
    </source>
</evidence>
<gene>
    <name evidence="1" type="ORF">B2G52_04215</name>
</gene>
<evidence type="ECO:0000313" key="2">
    <source>
        <dbReference type="Proteomes" id="UP000191249"/>
    </source>
</evidence>
<proteinExistence type="predicted"/>
<reference evidence="1 2" key="1">
    <citation type="submission" date="2017-03" db="EMBL/GenBank/DDBJ databases">
        <title>N. lactamica Y92-1009 whole genome sequence.</title>
        <authorList>
            <person name="Pandey A.K."/>
            <person name="Read R.C."/>
        </authorList>
    </citation>
    <scope>NUCLEOTIDE SEQUENCE [LARGE SCALE GENOMIC DNA]</scope>
    <source>
        <strain evidence="1 2">Y92-1009</strain>
    </source>
</reference>
<dbReference type="Proteomes" id="UP000191249">
    <property type="component" value="Chromosome"/>
</dbReference>